<keyword evidence="3" id="KW-0862">Zinc</keyword>
<dbReference type="GO" id="GO:0008270">
    <property type="term" value="F:zinc ion binding"/>
    <property type="evidence" value="ECO:0007669"/>
    <property type="project" value="UniProtKB-KW"/>
</dbReference>
<dbReference type="PANTHER" id="PTHR33823">
    <property type="entry name" value="RNA POLYMERASE-BINDING TRANSCRIPTION FACTOR DKSA-RELATED"/>
    <property type="match status" value="1"/>
</dbReference>
<evidence type="ECO:0000259" key="4">
    <source>
        <dbReference type="Pfam" id="PF01258"/>
    </source>
</evidence>
<dbReference type="InterPro" id="IPR000962">
    <property type="entry name" value="Znf_DskA_TraR"/>
</dbReference>
<dbReference type="Gene3D" id="1.20.120.910">
    <property type="entry name" value="DksA, coiled-coil domain"/>
    <property type="match status" value="1"/>
</dbReference>
<dbReference type="PROSITE" id="PS51128">
    <property type="entry name" value="ZF_DKSA_2"/>
    <property type="match status" value="1"/>
</dbReference>
<keyword evidence="2" id="KW-0863">Zinc-finger</keyword>
<dbReference type="InterPro" id="IPR020460">
    <property type="entry name" value="Znf_C4-type_bac"/>
</dbReference>
<reference evidence="5" key="1">
    <citation type="journal article" date="2015" name="Proc. Natl. Acad. Sci. U.S.A.">
        <title>Networks of energetic and metabolic interactions define dynamics in microbial communities.</title>
        <authorList>
            <person name="Embree M."/>
            <person name="Liu J.K."/>
            <person name="Al-Bassam M.M."/>
            <person name="Zengler K."/>
        </authorList>
    </citation>
    <scope>NUCLEOTIDE SEQUENCE</scope>
</reference>
<keyword evidence="1" id="KW-0479">Metal-binding</keyword>
<dbReference type="PRINTS" id="PR00618">
    <property type="entry name" value="DKSAZNFINGER"/>
</dbReference>
<evidence type="ECO:0000313" key="5">
    <source>
        <dbReference type="EMBL" id="KUG28311.1"/>
    </source>
</evidence>
<sequence>MTAADRRTLFRTFTEEIAAIEAALSRWDAFHAQAAPGETTYTTWKQDMEDRLAGLRAAQNRMDDPEFGVCRECGEDIPARRLLALPGATLCVACKTEQEHALAIP</sequence>
<evidence type="ECO:0000256" key="3">
    <source>
        <dbReference type="ARBA" id="ARBA00022833"/>
    </source>
</evidence>
<organism evidence="5">
    <name type="scientific">hydrocarbon metagenome</name>
    <dbReference type="NCBI Taxonomy" id="938273"/>
    <lineage>
        <taxon>unclassified sequences</taxon>
        <taxon>metagenomes</taxon>
        <taxon>ecological metagenomes</taxon>
    </lineage>
</organism>
<comment type="caution">
    <text evidence="5">The sequence shown here is derived from an EMBL/GenBank/DDBJ whole genome shotgun (WGS) entry which is preliminary data.</text>
</comment>
<accession>A0A0W8G595</accession>
<proteinExistence type="predicted"/>
<dbReference type="EMBL" id="LNQE01000234">
    <property type="protein sequence ID" value="KUG28311.1"/>
    <property type="molecule type" value="Genomic_DNA"/>
</dbReference>
<dbReference type="Pfam" id="PF01258">
    <property type="entry name" value="zf-dskA_traR"/>
    <property type="match status" value="1"/>
</dbReference>
<gene>
    <name evidence="5" type="ORF">ASZ90_001823</name>
</gene>
<feature type="domain" description="Zinc finger DksA/TraR C4-type" evidence="4">
    <location>
        <begin position="66"/>
        <end position="100"/>
    </location>
</feature>
<evidence type="ECO:0000256" key="1">
    <source>
        <dbReference type="ARBA" id="ARBA00022723"/>
    </source>
</evidence>
<dbReference type="AlphaFoldDB" id="A0A0W8G595"/>
<dbReference type="PANTHER" id="PTHR33823:SF2">
    <property type="entry name" value="RNA POLYMERASE-BINDING TRANSCRIPTION FACTOR DKSA"/>
    <property type="match status" value="1"/>
</dbReference>
<evidence type="ECO:0000256" key="2">
    <source>
        <dbReference type="ARBA" id="ARBA00022771"/>
    </source>
</evidence>
<protein>
    <submittedName>
        <fullName evidence="5">C4-type zinc finger protein, dksa/trar family</fullName>
    </submittedName>
</protein>
<dbReference type="SUPFAM" id="SSF57716">
    <property type="entry name" value="Glucocorticoid receptor-like (DNA-binding domain)"/>
    <property type="match status" value="1"/>
</dbReference>
<name>A0A0W8G595_9ZZZZ</name>